<reference evidence="2 3" key="1">
    <citation type="submission" date="2023-06" db="EMBL/GenBank/DDBJ databases">
        <title>Sporosarcina sp. nov., isolated from Korean traditional fermented seafood 'Jeotgal'.</title>
        <authorList>
            <person name="Yang A.I."/>
            <person name="Shin N.-R."/>
        </authorList>
    </citation>
    <scope>NUCLEOTIDE SEQUENCE [LARGE SCALE GENOMIC DNA]</scope>
    <source>
        <strain evidence="2 3">KCTC43456</strain>
    </source>
</reference>
<name>A0AAW9ACS9_9BACL</name>
<dbReference type="Pfam" id="PF01323">
    <property type="entry name" value="DSBA"/>
    <property type="match status" value="1"/>
</dbReference>
<dbReference type="GO" id="GO:0016491">
    <property type="term" value="F:oxidoreductase activity"/>
    <property type="evidence" value="ECO:0007669"/>
    <property type="project" value="InterPro"/>
</dbReference>
<organism evidence="2 3">
    <name type="scientific">Sporosarcina thermotolerans</name>
    <dbReference type="NCBI Taxonomy" id="633404"/>
    <lineage>
        <taxon>Bacteria</taxon>
        <taxon>Bacillati</taxon>
        <taxon>Bacillota</taxon>
        <taxon>Bacilli</taxon>
        <taxon>Bacillales</taxon>
        <taxon>Caryophanaceae</taxon>
        <taxon>Sporosarcina</taxon>
    </lineage>
</organism>
<evidence type="ECO:0000259" key="1">
    <source>
        <dbReference type="Pfam" id="PF01323"/>
    </source>
</evidence>
<dbReference type="RefSeq" id="WP_283733789.1">
    <property type="nucleotide sequence ID" value="NZ_CP125968.1"/>
</dbReference>
<proteinExistence type="predicted"/>
<dbReference type="Gene3D" id="3.40.30.10">
    <property type="entry name" value="Glutaredoxin"/>
    <property type="match status" value="1"/>
</dbReference>
<dbReference type="PANTHER" id="PTHR13887:SF41">
    <property type="entry name" value="THIOREDOXIN SUPERFAMILY PROTEIN"/>
    <property type="match status" value="1"/>
</dbReference>
<dbReference type="EMBL" id="JAUBDJ010000009">
    <property type="protein sequence ID" value="MDW0118009.1"/>
    <property type="molecule type" value="Genomic_DNA"/>
</dbReference>
<dbReference type="AlphaFoldDB" id="A0AAW9ACS9"/>
<dbReference type="CDD" id="cd03024">
    <property type="entry name" value="DsbA_FrnE"/>
    <property type="match status" value="1"/>
</dbReference>
<sequence>MKIEVWSDYVCPFCYIGKRRLEEAIESTNLTGQTEVVFKAFQLDPNTPVSANGSAVEGLTKKFGISQTEAERMMANVAEQAKTVGLNYDVEGMKVANTYNAHRLAKLAEQEGKADAVSERLLEGHFVKGEALGDESTLVAIAEEVGISKDRVQQMLQSDEFSNEVKKDIGEAGQIGVQGVPFFVINRKYAISGAQPAQAFEEALRKVAAEEGIQPQLKVLGKEGQGLCTDDNCEI</sequence>
<evidence type="ECO:0000313" key="3">
    <source>
        <dbReference type="Proteomes" id="UP001271648"/>
    </source>
</evidence>
<dbReference type="PANTHER" id="PTHR13887">
    <property type="entry name" value="GLUTATHIONE S-TRANSFERASE KAPPA"/>
    <property type="match status" value="1"/>
</dbReference>
<feature type="domain" description="DSBA-like thioredoxin" evidence="1">
    <location>
        <begin position="3"/>
        <end position="204"/>
    </location>
</feature>
<evidence type="ECO:0000313" key="2">
    <source>
        <dbReference type="EMBL" id="MDW0118009.1"/>
    </source>
</evidence>
<dbReference type="InterPro" id="IPR001853">
    <property type="entry name" value="DSBA-like_thioredoxin_dom"/>
</dbReference>
<comment type="caution">
    <text evidence="2">The sequence shown here is derived from an EMBL/GenBank/DDBJ whole genome shotgun (WGS) entry which is preliminary data.</text>
</comment>
<accession>A0AAW9ACS9</accession>
<protein>
    <submittedName>
        <fullName evidence="2">DsbA family oxidoreductase</fullName>
    </submittedName>
</protein>
<dbReference type="Proteomes" id="UP001271648">
    <property type="component" value="Unassembled WGS sequence"/>
</dbReference>
<gene>
    <name evidence="2" type="ORF">QTL97_13775</name>
</gene>
<dbReference type="SUPFAM" id="SSF52833">
    <property type="entry name" value="Thioredoxin-like"/>
    <property type="match status" value="1"/>
</dbReference>
<dbReference type="InterPro" id="IPR036249">
    <property type="entry name" value="Thioredoxin-like_sf"/>
</dbReference>
<keyword evidence="3" id="KW-1185">Reference proteome</keyword>